<evidence type="ECO:0000259" key="8">
    <source>
        <dbReference type="PROSITE" id="PS50405"/>
    </source>
</evidence>
<dbReference type="InterPro" id="IPR050802">
    <property type="entry name" value="EF-GSTs"/>
</dbReference>
<dbReference type="GO" id="GO:0005737">
    <property type="term" value="C:cytoplasm"/>
    <property type="evidence" value="ECO:0007669"/>
    <property type="project" value="TreeGrafter"/>
</dbReference>
<feature type="non-terminal residue" evidence="9">
    <location>
        <position position="1"/>
    </location>
</feature>
<dbReference type="InterPro" id="IPR004045">
    <property type="entry name" value="Glutathione_S-Trfase_N"/>
</dbReference>
<dbReference type="Pfam" id="PF00043">
    <property type="entry name" value="GST_C"/>
    <property type="match status" value="1"/>
</dbReference>
<dbReference type="FunFam" id="1.20.1050.10:FF:000021">
    <property type="entry name" value="Elongation factor 1-gamma"/>
    <property type="match status" value="1"/>
</dbReference>
<dbReference type="SUPFAM" id="SSF89942">
    <property type="entry name" value="eEF1-gamma domain"/>
    <property type="match status" value="1"/>
</dbReference>
<keyword evidence="4 5" id="KW-0648">Protein biosynthesis</keyword>
<feature type="domain" description="EF-1-gamma C-terminal" evidence="7">
    <location>
        <begin position="262"/>
        <end position="423"/>
    </location>
</feature>
<dbReference type="Gene3D" id="1.20.1050.10">
    <property type="match status" value="1"/>
</dbReference>
<organism evidence="9 10">
    <name type="scientific">Machaerirhynchus nigripectus</name>
    <dbReference type="NCBI Taxonomy" id="1160894"/>
    <lineage>
        <taxon>Eukaryota</taxon>
        <taxon>Metazoa</taxon>
        <taxon>Chordata</taxon>
        <taxon>Craniata</taxon>
        <taxon>Vertebrata</taxon>
        <taxon>Euteleostomi</taxon>
        <taxon>Archelosauria</taxon>
        <taxon>Archosauria</taxon>
        <taxon>Dinosauria</taxon>
        <taxon>Saurischia</taxon>
        <taxon>Theropoda</taxon>
        <taxon>Coelurosauria</taxon>
        <taxon>Aves</taxon>
        <taxon>Neognathae</taxon>
        <taxon>Neoaves</taxon>
        <taxon>Telluraves</taxon>
        <taxon>Australaves</taxon>
        <taxon>Passeriformes</taxon>
        <taxon>Corvoidea</taxon>
        <taxon>Dicruridae</taxon>
        <taxon>Machaerirhynchus</taxon>
    </lineage>
</organism>
<comment type="subunit">
    <text evidence="2">EF-1 is composed of four subunits: alpha, beta, delta, and gamma.</text>
</comment>
<dbReference type="CDD" id="cd03044">
    <property type="entry name" value="GST_N_EF1Bgamma"/>
    <property type="match status" value="1"/>
</dbReference>
<dbReference type="Pfam" id="PF02798">
    <property type="entry name" value="GST_N"/>
    <property type="match status" value="1"/>
</dbReference>
<dbReference type="PROSITE" id="PS50405">
    <property type="entry name" value="GST_CTER"/>
    <property type="match status" value="1"/>
</dbReference>
<evidence type="ECO:0000256" key="3">
    <source>
        <dbReference type="ARBA" id="ARBA00022768"/>
    </source>
</evidence>
<dbReference type="Gene3D" id="3.40.30.10">
    <property type="entry name" value="Glutaredoxin"/>
    <property type="match status" value="1"/>
</dbReference>
<dbReference type="SMART" id="SM01183">
    <property type="entry name" value="EF1G"/>
    <property type="match status" value="1"/>
</dbReference>
<keyword evidence="3 5" id="KW-0251">Elongation factor</keyword>
<dbReference type="Pfam" id="PF00647">
    <property type="entry name" value="EF1G"/>
    <property type="match status" value="1"/>
</dbReference>
<dbReference type="InterPro" id="IPR004046">
    <property type="entry name" value="GST_C"/>
</dbReference>
<evidence type="ECO:0000256" key="6">
    <source>
        <dbReference type="SAM" id="MobiDB-lite"/>
    </source>
</evidence>
<dbReference type="PANTHER" id="PTHR43986:SF1">
    <property type="entry name" value="ELONGATION FACTOR 1-GAMMA"/>
    <property type="match status" value="1"/>
</dbReference>
<feature type="domain" description="GST C-terminal" evidence="8">
    <location>
        <begin position="78"/>
        <end position="206"/>
    </location>
</feature>
<dbReference type="Gene3D" id="3.30.70.1010">
    <property type="entry name" value="Translation elongation factor EF1B, gamma chain, conserved domain"/>
    <property type="match status" value="1"/>
</dbReference>
<feature type="non-terminal residue" evidence="9">
    <location>
        <position position="423"/>
    </location>
</feature>
<dbReference type="PROSITE" id="PS50040">
    <property type="entry name" value="EF1G_C"/>
    <property type="match status" value="1"/>
</dbReference>
<accession>A0A7K6JF60</accession>
<evidence type="ECO:0000256" key="5">
    <source>
        <dbReference type="PROSITE-ProRule" id="PRU00519"/>
    </source>
</evidence>
<dbReference type="InterPro" id="IPR001662">
    <property type="entry name" value="EF1B_G_C"/>
</dbReference>
<evidence type="ECO:0000313" key="10">
    <source>
        <dbReference type="Proteomes" id="UP000574967"/>
    </source>
</evidence>
<evidence type="ECO:0000256" key="4">
    <source>
        <dbReference type="ARBA" id="ARBA00022917"/>
    </source>
</evidence>
<dbReference type="CDD" id="cd03181">
    <property type="entry name" value="GST_C_EF1Bgamma_like"/>
    <property type="match status" value="1"/>
</dbReference>
<dbReference type="SUPFAM" id="SSF47616">
    <property type="entry name" value="GST C-terminal domain-like"/>
    <property type="match status" value="1"/>
</dbReference>
<sequence length="423" mass="48861">TLYTYPENWRAFKALIAAQYSGARLRVLSGPPHFHFGHTNRTPQFLQKFPVGKVGPEPQNFGVWGVWGSSPAHQKLGNFVWRLGGFGWVNFADSDIVPPASTWVFPTLGILHYNKQATEVAKEEVKRVLGVLDGHLRTRTFLVGERVSLADISLVCALLWLYKQVLDPAFRGPFGNVNRWFLTCLNQPQFKAVLGEVQLCQRMAQFDAKKFAESQARKEKETPRKEKEAPKKEKPPKKEEKRPEPDEDLDECEQVLAAEPKAKDPFAHLPKSPFILDEFKRKYSNEDTLGVALPHFWEHFDREGWSLWYCQYRYPEELSQTFMSCNLITGMFQRLDKLRKNAFASVVLFGSDHDSSISGVWVLRGQELAFTLCPDWQVDYESYTWRKLDPDSAECRTLVTEYFLWEGEFRHVGKPFNQGKIFK</sequence>
<comment type="function">
    <text evidence="1">Probably plays a role in anchoring the complex to other cellular components.</text>
</comment>
<dbReference type="Proteomes" id="UP000574967">
    <property type="component" value="Unassembled WGS sequence"/>
</dbReference>
<protein>
    <submittedName>
        <fullName evidence="9">EF1G factor</fullName>
    </submittedName>
</protein>
<dbReference type="GO" id="GO:0003746">
    <property type="term" value="F:translation elongation factor activity"/>
    <property type="evidence" value="ECO:0007669"/>
    <property type="project" value="UniProtKB-UniRule"/>
</dbReference>
<dbReference type="AlphaFoldDB" id="A0A7K6JF60"/>
<name>A0A7K6JF60_9CORV</name>
<dbReference type="InterPro" id="IPR036433">
    <property type="entry name" value="EF1B_G_C_sf"/>
</dbReference>
<feature type="region of interest" description="Disordered" evidence="6">
    <location>
        <begin position="213"/>
        <end position="251"/>
    </location>
</feature>
<dbReference type="InterPro" id="IPR036282">
    <property type="entry name" value="Glutathione-S-Trfase_C_sf"/>
</dbReference>
<dbReference type="FunFam" id="3.30.70.1010:FF:000001">
    <property type="entry name" value="Elongation factor 1-gamma 1"/>
    <property type="match status" value="1"/>
</dbReference>
<proteinExistence type="predicted"/>
<keyword evidence="10" id="KW-1185">Reference proteome</keyword>
<gene>
    <name evidence="9" type="primary">Eef1g</name>
    <name evidence="9" type="ORF">MACNIG_R15211</name>
</gene>
<dbReference type="InterPro" id="IPR010987">
    <property type="entry name" value="Glutathione-S-Trfase_C-like"/>
</dbReference>
<dbReference type="EMBL" id="VZRQ01009666">
    <property type="protein sequence ID" value="NWV98976.1"/>
    <property type="molecule type" value="Genomic_DNA"/>
</dbReference>
<feature type="compositionally biased region" description="Basic and acidic residues" evidence="6">
    <location>
        <begin position="213"/>
        <end position="244"/>
    </location>
</feature>
<evidence type="ECO:0000256" key="1">
    <source>
        <dbReference type="ARBA" id="ARBA00003468"/>
    </source>
</evidence>
<reference evidence="9 10" key="1">
    <citation type="submission" date="2019-09" db="EMBL/GenBank/DDBJ databases">
        <title>Bird 10,000 Genomes (B10K) Project - Family phase.</title>
        <authorList>
            <person name="Zhang G."/>
        </authorList>
    </citation>
    <scope>NUCLEOTIDE SEQUENCE [LARGE SCALE GENOMIC DNA]</scope>
    <source>
        <strain evidence="9">B10K-DU-029-43</strain>
        <tissue evidence="9">Heart</tissue>
    </source>
</reference>
<dbReference type="GO" id="GO:0005634">
    <property type="term" value="C:nucleus"/>
    <property type="evidence" value="ECO:0007669"/>
    <property type="project" value="TreeGrafter"/>
</dbReference>
<evidence type="ECO:0000256" key="2">
    <source>
        <dbReference type="ARBA" id="ARBA00011237"/>
    </source>
</evidence>
<evidence type="ECO:0000259" key="7">
    <source>
        <dbReference type="PROSITE" id="PS50040"/>
    </source>
</evidence>
<comment type="caution">
    <text evidence="9">The sequence shown here is derived from an EMBL/GenBank/DDBJ whole genome shotgun (WGS) entry which is preliminary data.</text>
</comment>
<evidence type="ECO:0000313" key="9">
    <source>
        <dbReference type="EMBL" id="NWV98976.1"/>
    </source>
</evidence>
<dbReference type="PANTHER" id="PTHR43986">
    <property type="entry name" value="ELONGATION FACTOR 1-GAMMA"/>
    <property type="match status" value="1"/>
</dbReference>